<name>A0ACC2KDM9_PERAE</name>
<keyword evidence="2" id="KW-1185">Reference proteome</keyword>
<dbReference type="Proteomes" id="UP001234297">
    <property type="component" value="Chromosome 4"/>
</dbReference>
<sequence>MPSVLAICGRRDGLLSSSSDVKNLPGFTDSIDVQKKKYADKGLNTHDLVTLVGKYRLHNFTTTANGADPSINPAFLPQLQALCPANSDGSKHVALDTGSGGSFNVSYFTNFRNGRGVLESDQKLRTNASTRTYAQRYSGRVGSLQGLRFNVEFGRAMVKMGNIGVKTGSKWHSFVSTLAGLPDDCPLKRPRQLATGPCSRYGCPLKKCVINGCQSDTSNSTQATWT</sequence>
<organism evidence="1 2">
    <name type="scientific">Persea americana</name>
    <name type="common">Avocado</name>
    <dbReference type="NCBI Taxonomy" id="3435"/>
    <lineage>
        <taxon>Eukaryota</taxon>
        <taxon>Viridiplantae</taxon>
        <taxon>Streptophyta</taxon>
        <taxon>Embryophyta</taxon>
        <taxon>Tracheophyta</taxon>
        <taxon>Spermatophyta</taxon>
        <taxon>Magnoliopsida</taxon>
        <taxon>Magnoliidae</taxon>
        <taxon>Laurales</taxon>
        <taxon>Lauraceae</taxon>
        <taxon>Persea</taxon>
    </lineage>
</organism>
<evidence type="ECO:0000313" key="1">
    <source>
        <dbReference type="EMBL" id="KAJ8619173.1"/>
    </source>
</evidence>
<proteinExistence type="predicted"/>
<dbReference type="EMBL" id="CM056812">
    <property type="protein sequence ID" value="KAJ8619173.1"/>
    <property type="molecule type" value="Genomic_DNA"/>
</dbReference>
<comment type="caution">
    <text evidence="1">The sequence shown here is derived from an EMBL/GenBank/DDBJ whole genome shotgun (WGS) entry which is preliminary data.</text>
</comment>
<reference evidence="1 2" key="1">
    <citation type="journal article" date="2022" name="Hortic Res">
        <title>A haplotype resolved chromosomal level avocado genome allows analysis of novel avocado genes.</title>
        <authorList>
            <person name="Nath O."/>
            <person name="Fletcher S.J."/>
            <person name="Hayward A."/>
            <person name="Shaw L.M."/>
            <person name="Masouleh A.K."/>
            <person name="Furtado A."/>
            <person name="Henry R.J."/>
            <person name="Mitter N."/>
        </authorList>
    </citation>
    <scope>NUCLEOTIDE SEQUENCE [LARGE SCALE GENOMIC DNA]</scope>
    <source>
        <strain evidence="2">cv. Hass</strain>
    </source>
</reference>
<protein>
    <submittedName>
        <fullName evidence="1">Uncharacterized protein</fullName>
    </submittedName>
</protein>
<accession>A0ACC2KDM9</accession>
<evidence type="ECO:0000313" key="2">
    <source>
        <dbReference type="Proteomes" id="UP001234297"/>
    </source>
</evidence>
<gene>
    <name evidence="1" type="ORF">MRB53_015359</name>
</gene>